<dbReference type="AlphaFoldDB" id="A0AAV1ALX1"/>
<name>A0AAV1ALX1_VICFA</name>
<keyword evidence="2" id="KW-1185">Reference proteome</keyword>
<reference evidence="1 2" key="1">
    <citation type="submission" date="2023-01" db="EMBL/GenBank/DDBJ databases">
        <authorList>
            <person name="Kreplak J."/>
        </authorList>
    </citation>
    <scope>NUCLEOTIDE SEQUENCE [LARGE SCALE GENOMIC DNA]</scope>
</reference>
<protein>
    <submittedName>
        <fullName evidence="1">Uncharacterized protein</fullName>
    </submittedName>
</protein>
<gene>
    <name evidence="1" type="ORF">VFH_IV221800</name>
</gene>
<evidence type="ECO:0000313" key="1">
    <source>
        <dbReference type="EMBL" id="CAI8611276.1"/>
    </source>
</evidence>
<accession>A0AAV1ALX1</accession>
<proteinExistence type="predicted"/>
<organism evidence="1 2">
    <name type="scientific">Vicia faba</name>
    <name type="common">Broad bean</name>
    <name type="synonym">Faba vulgaris</name>
    <dbReference type="NCBI Taxonomy" id="3906"/>
    <lineage>
        <taxon>Eukaryota</taxon>
        <taxon>Viridiplantae</taxon>
        <taxon>Streptophyta</taxon>
        <taxon>Embryophyta</taxon>
        <taxon>Tracheophyta</taxon>
        <taxon>Spermatophyta</taxon>
        <taxon>Magnoliopsida</taxon>
        <taxon>eudicotyledons</taxon>
        <taxon>Gunneridae</taxon>
        <taxon>Pentapetalae</taxon>
        <taxon>rosids</taxon>
        <taxon>fabids</taxon>
        <taxon>Fabales</taxon>
        <taxon>Fabaceae</taxon>
        <taxon>Papilionoideae</taxon>
        <taxon>50 kb inversion clade</taxon>
        <taxon>NPAAA clade</taxon>
        <taxon>Hologalegina</taxon>
        <taxon>IRL clade</taxon>
        <taxon>Fabeae</taxon>
        <taxon>Vicia</taxon>
    </lineage>
</organism>
<dbReference type="EMBL" id="OX451739">
    <property type="protein sequence ID" value="CAI8611276.1"/>
    <property type="molecule type" value="Genomic_DNA"/>
</dbReference>
<dbReference type="Proteomes" id="UP001157006">
    <property type="component" value="Chromosome 4"/>
</dbReference>
<sequence length="248" mass="28483">MAHNKLIAMQGLDDFFKACKISTISKDIRRIEELLKDDNNWVVIVDEINTYKALEGQRNNFLQVEEVIWMQWSREHWLHHSDKNTKFFHGKADQRTKTNAIRKLKYDNECWWKGDGHCERILLSIYPRGSDFTETLFPKSLNLPALASLDLTNFAFCGGKYGRVEPFLAFTKLKSLVIRSCMLIDAQILSISSETLVNLAMHDNSPLIARIELFVPSLCTFNYTGDLHTHKICGSGLSSVKQVNINSR</sequence>
<evidence type="ECO:0000313" key="2">
    <source>
        <dbReference type="Proteomes" id="UP001157006"/>
    </source>
</evidence>